<proteinExistence type="inferred from homology"/>
<accession>A0A9N9WRW0</accession>
<comment type="similarity">
    <text evidence="1">Belongs to the short-chain dehydrogenases/reductases (SDR) family.</text>
</comment>
<evidence type="ECO:0000313" key="3">
    <source>
        <dbReference type="Proteomes" id="UP001153620"/>
    </source>
</evidence>
<dbReference type="GO" id="GO:0016616">
    <property type="term" value="F:oxidoreductase activity, acting on the CH-OH group of donors, NAD or NADP as acceptor"/>
    <property type="evidence" value="ECO:0007669"/>
    <property type="project" value="TreeGrafter"/>
</dbReference>
<dbReference type="PANTHER" id="PTHR24322">
    <property type="entry name" value="PKSB"/>
    <property type="match status" value="1"/>
</dbReference>
<gene>
    <name evidence="2" type="ORF">CHIRRI_LOCUS6353</name>
</gene>
<reference evidence="2" key="1">
    <citation type="submission" date="2022-01" db="EMBL/GenBank/DDBJ databases">
        <authorList>
            <person name="King R."/>
        </authorList>
    </citation>
    <scope>NUCLEOTIDE SEQUENCE</scope>
</reference>
<evidence type="ECO:0000313" key="2">
    <source>
        <dbReference type="EMBL" id="CAG9803453.1"/>
    </source>
</evidence>
<dbReference type="Proteomes" id="UP001153620">
    <property type="component" value="Chromosome 2"/>
</dbReference>
<dbReference type="Gene3D" id="3.40.50.720">
    <property type="entry name" value="NAD(P)-binding Rossmann-like Domain"/>
    <property type="match status" value="1"/>
</dbReference>
<dbReference type="Pfam" id="PF00106">
    <property type="entry name" value="adh_short"/>
    <property type="match status" value="1"/>
</dbReference>
<dbReference type="GO" id="GO:0005811">
    <property type="term" value="C:lipid droplet"/>
    <property type="evidence" value="ECO:0007669"/>
    <property type="project" value="TreeGrafter"/>
</dbReference>
<dbReference type="PRINTS" id="PR00080">
    <property type="entry name" value="SDRFAMILY"/>
</dbReference>
<dbReference type="PRINTS" id="PR00081">
    <property type="entry name" value="GDHRDH"/>
</dbReference>
<evidence type="ECO:0000256" key="1">
    <source>
        <dbReference type="RuleBase" id="RU000363"/>
    </source>
</evidence>
<name>A0A9N9WRW0_9DIPT</name>
<reference evidence="2" key="2">
    <citation type="submission" date="2022-10" db="EMBL/GenBank/DDBJ databases">
        <authorList>
            <consortium name="ENA_rothamsted_submissions"/>
            <consortium name="culmorum"/>
            <person name="King R."/>
        </authorList>
    </citation>
    <scope>NUCLEOTIDE SEQUENCE</scope>
</reference>
<organism evidence="2 3">
    <name type="scientific">Chironomus riparius</name>
    <dbReference type="NCBI Taxonomy" id="315576"/>
    <lineage>
        <taxon>Eukaryota</taxon>
        <taxon>Metazoa</taxon>
        <taxon>Ecdysozoa</taxon>
        <taxon>Arthropoda</taxon>
        <taxon>Hexapoda</taxon>
        <taxon>Insecta</taxon>
        <taxon>Pterygota</taxon>
        <taxon>Neoptera</taxon>
        <taxon>Endopterygota</taxon>
        <taxon>Diptera</taxon>
        <taxon>Nematocera</taxon>
        <taxon>Chironomoidea</taxon>
        <taxon>Chironomidae</taxon>
        <taxon>Chironominae</taxon>
        <taxon>Chironomus</taxon>
    </lineage>
</organism>
<sequence length="183" mass="20021">MALKQASLGCNIAIADINKSAAEEAAKEVVNYGVKAKAYQVDVTKSDQIIQLRGDIENDFGDVDILINNAGLVLLTNLEEEPEFLEAVVKVNLLGVILMAKYFLEKMKSQGYGHIVSISSLGGLHASPFITPYCATKFGVNGFMQGLTEHLRLEKLNDKIKTTCIFPSYIKTCKAVEDHLSPK</sequence>
<dbReference type="EMBL" id="OU895878">
    <property type="protein sequence ID" value="CAG9803453.1"/>
    <property type="molecule type" value="Genomic_DNA"/>
</dbReference>
<protein>
    <submittedName>
        <fullName evidence="2">Uncharacterized protein</fullName>
    </submittedName>
</protein>
<dbReference type="AlphaFoldDB" id="A0A9N9WRW0"/>
<dbReference type="InterPro" id="IPR036291">
    <property type="entry name" value="NAD(P)-bd_dom_sf"/>
</dbReference>
<dbReference type="PANTHER" id="PTHR24322:SF748">
    <property type="entry name" value="FI23927P1-RELATED"/>
    <property type="match status" value="1"/>
</dbReference>
<dbReference type="OrthoDB" id="6251714at2759"/>
<keyword evidence="3" id="KW-1185">Reference proteome</keyword>
<dbReference type="InterPro" id="IPR002347">
    <property type="entry name" value="SDR_fam"/>
</dbReference>
<dbReference type="SUPFAM" id="SSF51735">
    <property type="entry name" value="NAD(P)-binding Rossmann-fold domains"/>
    <property type="match status" value="1"/>
</dbReference>